<protein>
    <recommendedName>
        <fullName evidence="4">Glutathione-dependent dehydroascorbate reductase</fullName>
        <ecNumber evidence="2">1.20.4.2</ecNumber>
        <ecNumber evidence="1">1.8.5.1</ecNumber>
    </recommendedName>
    <alternativeName>
        <fullName evidence="5">Monomethylarsonic acid reductase</fullName>
    </alternativeName>
</protein>
<keyword evidence="3" id="KW-0560">Oxidoreductase</keyword>
<dbReference type="GO" id="GO:0005737">
    <property type="term" value="C:cytoplasm"/>
    <property type="evidence" value="ECO:0007669"/>
    <property type="project" value="InterPro"/>
</dbReference>
<dbReference type="AlphaFoldDB" id="A0AAD4BNP3"/>
<reference evidence="11" key="1">
    <citation type="submission" date="2019-10" db="EMBL/GenBank/DDBJ databases">
        <authorList>
            <consortium name="DOE Joint Genome Institute"/>
            <person name="Kuo A."/>
            <person name="Miyauchi S."/>
            <person name="Kiss E."/>
            <person name="Drula E."/>
            <person name="Kohler A."/>
            <person name="Sanchez-Garcia M."/>
            <person name="Andreopoulos B."/>
            <person name="Barry K.W."/>
            <person name="Bonito G."/>
            <person name="Buee M."/>
            <person name="Carver A."/>
            <person name="Chen C."/>
            <person name="Cichocki N."/>
            <person name="Clum A."/>
            <person name="Culley D."/>
            <person name="Crous P.W."/>
            <person name="Fauchery L."/>
            <person name="Girlanda M."/>
            <person name="Hayes R."/>
            <person name="Keri Z."/>
            <person name="LaButti K."/>
            <person name="Lipzen A."/>
            <person name="Lombard V."/>
            <person name="Magnuson J."/>
            <person name="Maillard F."/>
            <person name="Morin E."/>
            <person name="Murat C."/>
            <person name="Nolan M."/>
            <person name="Ohm R."/>
            <person name="Pangilinan J."/>
            <person name="Pereira M."/>
            <person name="Perotto S."/>
            <person name="Peter M."/>
            <person name="Riley R."/>
            <person name="Sitrit Y."/>
            <person name="Stielow B."/>
            <person name="Szollosi G."/>
            <person name="Zifcakova L."/>
            <person name="Stursova M."/>
            <person name="Spatafora J.W."/>
            <person name="Tedersoo L."/>
            <person name="Vaario L.-M."/>
            <person name="Yamada A."/>
            <person name="Yan M."/>
            <person name="Wang P."/>
            <person name="Xu J."/>
            <person name="Bruns T."/>
            <person name="Baldrian P."/>
            <person name="Vilgalys R."/>
            <person name="Henrissat B."/>
            <person name="Grigoriev I.V."/>
            <person name="Hibbett D."/>
            <person name="Nagy L.G."/>
            <person name="Martin F.M."/>
        </authorList>
    </citation>
    <scope>NUCLEOTIDE SEQUENCE</scope>
    <source>
        <strain evidence="11">BED1</strain>
    </source>
</reference>
<dbReference type="CDD" id="cd00570">
    <property type="entry name" value="GST_N_family"/>
    <property type="match status" value="1"/>
</dbReference>
<dbReference type="PROSITE" id="PS50404">
    <property type="entry name" value="GST_NTER"/>
    <property type="match status" value="1"/>
</dbReference>
<evidence type="ECO:0000313" key="12">
    <source>
        <dbReference type="Proteomes" id="UP001194468"/>
    </source>
</evidence>
<dbReference type="Proteomes" id="UP001194468">
    <property type="component" value="Unassembled WGS sequence"/>
</dbReference>
<feature type="domain" description="GST N-terminal" evidence="8">
    <location>
        <begin position="28"/>
        <end position="110"/>
    </location>
</feature>
<keyword evidence="12" id="KW-1185">Reference proteome</keyword>
<evidence type="ECO:0000259" key="8">
    <source>
        <dbReference type="PROSITE" id="PS50404"/>
    </source>
</evidence>
<comment type="catalytic activity">
    <reaction evidence="7">
        <text>L-dehydroascorbate + 2 glutathione = glutathione disulfide + L-ascorbate</text>
        <dbReference type="Rhea" id="RHEA:24424"/>
        <dbReference type="ChEBI" id="CHEBI:38290"/>
        <dbReference type="ChEBI" id="CHEBI:57925"/>
        <dbReference type="ChEBI" id="CHEBI:58297"/>
        <dbReference type="ChEBI" id="CHEBI:58539"/>
        <dbReference type="EC" id="1.8.5.1"/>
    </reaction>
</comment>
<dbReference type="EMBL" id="WHUW01000203">
    <property type="protein sequence ID" value="KAF8418256.1"/>
    <property type="molecule type" value="Genomic_DNA"/>
</dbReference>
<sequence>MARLPDEKIHPVATGRAAETVAQHQDPQDLVFWSGWFCPFNQRVWIALEERGIPYQYKEVNPYKKEPQFLGKRVALNPKGLVPTVEYQGKALYESIVLCEFLEDAYPTYKPSLLPSDPYERARVRIWIDHVTKNLLQAWQRLLMAQDKAKADAARSDLYDAQRKFAAQVKGPYFVGEALSLADVMVAPWVAREYVLEQHRGYDRAAAGGEWKAYAERLCARESVVKTTSEADKLQVIYDRYLLDEAQSEAAKAIRSGQLMP</sequence>
<comment type="catalytic activity">
    <reaction evidence="6">
        <text>methylarsonate + 2 glutathione + H(+) = methylarsonous acid + glutathione disulfide + H2O</text>
        <dbReference type="Rhea" id="RHEA:15969"/>
        <dbReference type="ChEBI" id="CHEBI:15377"/>
        <dbReference type="ChEBI" id="CHEBI:15378"/>
        <dbReference type="ChEBI" id="CHEBI:17826"/>
        <dbReference type="ChEBI" id="CHEBI:33409"/>
        <dbReference type="ChEBI" id="CHEBI:57925"/>
        <dbReference type="ChEBI" id="CHEBI:58297"/>
        <dbReference type="EC" id="1.20.4.2"/>
    </reaction>
</comment>
<evidence type="ECO:0000256" key="1">
    <source>
        <dbReference type="ARBA" id="ARBA00012436"/>
    </source>
</evidence>
<comment type="caution">
    <text evidence="11">The sequence shown here is derived from an EMBL/GenBank/DDBJ whole genome shotgun (WGS) entry which is preliminary data.</text>
</comment>
<dbReference type="GO" id="GO:0004364">
    <property type="term" value="F:glutathione transferase activity"/>
    <property type="evidence" value="ECO:0007669"/>
    <property type="project" value="InterPro"/>
</dbReference>
<evidence type="ECO:0000259" key="9">
    <source>
        <dbReference type="PROSITE" id="PS50405"/>
    </source>
</evidence>
<evidence type="ECO:0000256" key="3">
    <source>
        <dbReference type="ARBA" id="ARBA00023002"/>
    </source>
</evidence>
<dbReference type="InterPro" id="IPR036249">
    <property type="entry name" value="Thioredoxin-like_sf"/>
</dbReference>
<reference evidence="11" key="2">
    <citation type="journal article" date="2020" name="Nat. Commun.">
        <title>Large-scale genome sequencing of mycorrhizal fungi provides insights into the early evolution of symbiotic traits.</title>
        <authorList>
            <person name="Miyauchi S."/>
            <person name="Kiss E."/>
            <person name="Kuo A."/>
            <person name="Drula E."/>
            <person name="Kohler A."/>
            <person name="Sanchez-Garcia M."/>
            <person name="Morin E."/>
            <person name="Andreopoulos B."/>
            <person name="Barry K.W."/>
            <person name="Bonito G."/>
            <person name="Buee M."/>
            <person name="Carver A."/>
            <person name="Chen C."/>
            <person name="Cichocki N."/>
            <person name="Clum A."/>
            <person name="Culley D."/>
            <person name="Crous P.W."/>
            <person name="Fauchery L."/>
            <person name="Girlanda M."/>
            <person name="Hayes R.D."/>
            <person name="Keri Z."/>
            <person name="LaButti K."/>
            <person name="Lipzen A."/>
            <person name="Lombard V."/>
            <person name="Magnuson J."/>
            <person name="Maillard F."/>
            <person name="Murat C."/>
            <person name="Nolan M."/>
            <person name="Ohm R.A."/>
            <person name="Pangilinan J."/>
            <person name="Pereira M.F."/>
            <person name="Perotto S."/>
            <person name="Peter M."/>
            <person name="Pfister S."/>
            <person name="Riley R."/>
            <person name="Sitrit Y."/>
            <person name="Stielow J.B."/>
            <person name="Szollosi G."/>
            <person name="Zifcakova L."/>
            <person name="Stursova M."/>
            <person name="Spatafora J.W."/>
            <person name="Tedersoo L."/>
            <person name="Vaario L.M."/>
            <person name="Yamada A."/>
            <person name="Yan M."/>
            <person name="Wang P."/>
            <person name="Xu J."/>
            <person name="Bruns T."/>
            <person name="Baldrian P."/>
            <person name="Vilgalys R."/>
            <person name="Dunand C."/>
            <person name="Henrissat B."/>
            <person name="Grigoriev I.V."/>
            <person name="Hibbett D."/>
            <person name="Nagy L.G."/>
            <person name="Martin F.M."/>
        </authorList>
    </citation>
    <scope>NUCLEOTIDE SEQUENCE</scope>
    <source>
        <strain evidence="11">BED1</strain>
    </source>
</reference>
<proteinExistence type="predicted"/>
<dbReference type="InterPro" id="IPR050983">
    <property type="entry name" value="GST_Omega/HSP26"/>
</dbReference>
<dbReference type="CDD" id="cd00299">
    <property type="entry name" value="GST_C_family"/>
    <property type="match status" value="1"/>
</dbReference>
<dbReference type="Gene3D" id="3.40.30.10">
    <property type="entry name" value="Glutaredoxin"/>
    <property type="match status" value="1"/>
</dbReference>
<dbReference type="EMBL" id="WHUW01000026">
    <property type="protein sequence ID" value="KAF8435106.1"/>
    <property type="molecule type" value="Genomic_DNA"/>
</dbReference>
<dbReference type="Pfam" id="PF00043">
    <property type="entry name" value="GST_C"/>
    <property type="match status" value="1"/>
</dbReference>
<dbReference type="Pfam" id="PF13409">
    <property type="entry name" value="GST_N_2"/>
    <property type="match status" value="1"/>
</dbReference>
<dbReference type="SFLD" id="SFLDG00358">
    <property type="entry name" value="Main_(cytGST)"/>
    <property type="match status" value="1"/>
</dbReference>
<evidence type="ECO:0000313" key="10">
    <source>
        <dbReference type="EMBL" id="KAF8418256.1"/>
    </source>
</evidence>
<dbReference type="GO" id="GO:0050610">
    <property type="term" value="F:methylarsonate reductase activity"/>
    <property type="evidence" value="ECO:0007669"/>
    <property type="project" value="UniProtKB-EC"/>
</dbReference>
<evidence type="ECO:0000313" key="11">
    <source>
        <dbReference type="EMBL" id="KAF8435106.1"/>
    </source>
</evidence>
<evidence type="ECO:0000256" key="4">
    <source>
        <dbReference type="ARBA" id="ARBA00032186"/>
    </source>
</evidence>
<dbReference type="Gene3D" id="1.20.1050.10">
    <property type="match status" value="1"/>
</dbReference>
<dbReference type="InterPro" id="IPR004045">
    <property type="entry name" value="Glutathione_S-Trfase_N"/>
</dbReference>
<evidence type="ECO:0000256" key="6">
    <source>
        <dbReference type="ARBA" id="ARBA00048353"/>
    </source>
</evidence>
<dbReference type="PANTHER" id="PTHR43968:SF6">
    <property type="entry name" value="GLUTATHIONE S-TRANSFERASE OMEGA"/>
    <property type="match status" value="1"/>
</dbReference>
<evidence type="ECO:0000256" key="7">
    <source>
        <dbReference type="ARBA" id="ARBA00049544"/>
    </source>
</evidence>
<dbReference type="GO" id="GO:0045174">
    <property type="term" value="F:glutathione dehydrogenase (ascorbate) activity"/>
    <property type="evidence" value="ECO:0007669"/>
    <property type="project" value="UniProtKB-EC"/>
</dbReference>
<dbReference type="PANTHER" id="PTHR43968">
    <property type="match status" value="1"/>
</dbReference>
<accession>A0AAD4BNP3</accession>
<dbReference type="PRINTS" id="PR01625">
    <property type="entry name" value="GSTRNSFRASEO"/>
</dbReference>
<dbReference type="InterPro" id="IPR040079">
    <property type="entry name" value="Glutathione_S-Trfase"/>
</dbReference>
<dbReference type="InterPro" id="IPR005442">
    <property type="entry name" value="GST_omega"/>
</dbReference>
<dbReference type="InterPro" id="IPR010987">
    <property type="entry name" value="Glutathione-S-Trfase_C-like"/>
</dbReference>
<dbReference type="SUPFAM" id="SSF47616">
    <property type="entry name" value="GST C-terminal domain-like"/>
    <property type="match status" value="1"/>
</dbReference>
<gene>
    <name evidence="11" type="ORF">L210DRAFT_3409432</name>
    <name evidence="10" type="ORF">L210DRAFT_3427294</name>
</gene>
<name>A0AAD4BNP3_BOLED</name>
<organism evidence="11 12">
    <name type="scientific">Boletus edulis BED1</name>
    <dbReference type="NCBI Taxonomy" id="1328754"/>
    <lineage>
        <taxon>Eukaryota</taxon>
        <taxon>Fungi</taxon>
        <taxon>Dikarya</taxon>
        <taxon>Basidiomycota</taxon>
        <taxon>Agaricomycotina</taxon>
        <taxon>Agaricomycetes</taxon>
        <taxon>Agaricomycetidae</taxon>
        <taxon>Boletales</taxon>
        <taxon>Boletineae</taxon>
        <taxon>Boletaceae</taxon>
        <taxon>Boletoideae</taxon>
        <taxon>Boletus</taxon>
    </lineage>
</organism>
<dbReference type="InterPro" id="IPR036282">
    <property type="entry name" value="Glutathione-S-Trfase_C_sf"/>
</dbReference>
<evidence type="ECO:0000256" key="2">
    <source>
        <dbReference type="ARBA" id="ARBA00013060"/>
    </source>
</evidence>
<feature type="domain" description="GST C-terminal" evidence="9">
    <location>
        <begin position="117"/>
        <end position="240"/>
    </location>
</feature>
<dbReference type="SFLD" id="SFLDS00019">
    <property type="entry name" value="Glutathione_Transferase_(cytos"/>
    <property type="match status" value="1"/>
</dbReference>
<dbReference type="SUPFAM" id="SSF52833">
    <property type="entry name" value="Thioredoxin-like"/>
    <property type="match status" value="1"/>
</dbReference>
<dbReference type="PROSITE" id="PS50405">
    <property type="entry name" value="GST_CTER"/>
    <property type="match status" value="1"/>
</dbReference>
<dbReference type="EC" id="1.20.4.2" evidence="2"/>
<dbReference type="EC" id="1.8.5.1" evidence="1"/>
<dbReference type="InterPro" id="IPR004046">
    <property type="entry name" value="GST_C"/>
</dbReference>
<evidence type="ECO:0000256" key="5">
    <source>
        <dbReference type="ARBA" id="ARBA00032681"/>
    </source>
</evidence>